<organism evidence="1">
    <name type="scientific">Amorphochlora amoebiformis</name>
    <dbReference type="NCBI Taxonomy" id="1561963"/>
    <lineage>
        <taxon>Eukaryota</taxon>
        <taxon>Sar</taxon>
        <taxon>Rhizaria</taxon>
        <taxon>Cercozoa</taxon>
        <taxon>Chlorarachniophyceae</taxon>
        <taxon>Amorphochlora</taxon>
    </lineage>
</organism>
<dbReference type="AlphaFoldDB" id="A0A0H5BQY9"/>
<evidence type="ECO:0000313" key="1">
    <source>
        <dbReference type="EMBL" id="BAS01779.1"/>
    </source>
</evidence>
<reference evidence="1" key="1">
    <citation type="journal article" date="2015" name="Genome Biol. Evol.">
        <title>Nucleomorph Genome Sequences of Two Chlorarachniophytes, Amorphochlora amoebiformis and Lotharella vacuolata.</title>
        <authorList>
            <person name="Suzuki S."/>
            <person name="Shirato S."/>
            <person name="Hirakawa Y."/>
            <person name="Ishida K."/>
        </authorList>
    </citation>
    <scope>NUCLEOTIDE SEQUENCE</scope>
    <source>
        <strain evidence="1">CCMP2058</strain>
    </source>
</reference>
<accession>A0A0H5BQY9</accession>
<proteinExistence type="predicted"/>
<sequence length="452" mass="54041">MIYLIYDKIFSKISFKDRQKKLTFLCIIINISRISNLICFISSQNNNFIRTNVNMIIKFDNSFQKFLVYKNLENSIPNAYRLHKLEDNIIRSFDINDLLIGTKYNSLFFRSLKTDLFSNYHNNSYILIIDYCEDHSIFQISHAVNLVDKSYTAIHCSASHAYRAMKLSYIIGINWNKTNKKNINNSYNKRILFRYSRAYRADICLDATYCKTLFHEIIFLKKISDNIKEKPYSIKSNQIKKTLLILCANNPLLKSKSFYLLIKLCKRIQNSFNKHFFIEKNLIRVTYVKTINSAFLLAYSIAKVHQNRFIEISHVVEAFTLYKQSLYSYKASKMTSVYYSNTVEPKKYPAIQHIVFPKYIHQKEKLNYLIQEKAFIRFILILLLISSNHHRSELIKKLYYIFILRARKFSSNSHFKYHEFFDTGLFPTNKFHVFRFLTNIYHFAKIKFNQYY</sequence>
<dbReference type="EMBL" id="AB996602">
    <property type="protein sequence ID" value="BAS01779.1"/>
    <property type="molecule type" value="Genomic_DNA"/>
</dbReference>
<keyword evidence="1" id="KW-0542">Nucleomorph</keyword>
<protein>
    <submittedName>
        <fullName evidence="1">Uncharacterized protein</fullName>
    </submittedName>
</protein>
<geneLocation type="nucleomorph" evidence="1"/>
<name>A0A0H5BQY9_9EUKA</name>